<sequence length="229" mass="25559">MIISEASSDRVSLEEGETATLICNVTGIPVPNVTWYKRNNRKANGKKERIGTEGEVLVIHNVSRMCDDVYECFVDNGVPPAVSKAIRVIVNYAPEVTLPSKRIGQFLNRETILDCNIYAHPQAVTEWRRNGRALTKSDSKYDIEVYRNEWENSVTLSLRIKNLEKTDFGKYQCVGSNFLGEDQEEMTLYAKGVLIPPAHGLPTFSLTVGHVASTSHLVCTRPLAAAREC</sequence>
<evidence type="ECO:0000256" key="5">
    <source>
        <dbReference type="ARBA" id="ARBA00023136"/>
    </source>
</evidence>
<dbReference type="PANTHER" id="PTHR45080:SF33">
    <property type="entry name" value="IG-LIKE DOMAIN-CONTAINING PROTEIN"/>
    <property type="match status" value="1"/>
</dbReference>
<dbReference type="GO" id="GO:0005886">
    <property type="term" value="C:plasma membrane"/>
    <property type="evidence" value="ECO:0007669"/>
    <property type="project" value="UniProtKB-SubCell"/>
</dbReference>
<dbReference type="InterPro" id="IPR003599">
    <property type="entry name" value="Ig_sub"/>
</dbReference>
<evidence type="ECO:0000259" key="9">
    <source>
        <dbReference type="PROSITE" id="PS50835"/>
    </source>
</evidence>
<comment type="subcellular location">
    <subcellularLocation>
        <location evidence="1">Cell membrane</location>
    </subcellularLocation>
</comment>
<accession>A0A2T7NFU9</accession>
<dbReference type="EMBL" id="PZQS01000013">
    <property type="protein sequence ID" value="PVD20048.1"/>
    <property type="molecule type" value="Genomic_DNA"/>
</dbReference>
<dbReference type="Proteomes" id="UP000245119">
    <property type="component" value="Linkage Group LG13"/>
</dbReference>
<organism evidence="10 11">
    <name type="scientific">Pomacea canaliculata</name>
    <name type="common">Golden apple snail</name>
    <dbReference type="NCBI Taxonomy" id="400727"/>
    <lineage>
        <taxon>Eukaryota</taxon>
        <taxon>Metazoa</taxon>
        <taxon>Spiralia</taxon>
        <taxon>Lophotrochozoa</taxon>
        <taxon>Mollusca</taxon>
        <taxon>Gastropoda</taxon>
        <taxon>Caenogastropoda</taxon>
        <taxon>Architaenioglossa</taxon>
        <taxon>Ampullarioidea</taxon>
        <taxon>Ampullariidae</taxon>
        <taxon>Pomacea</taxon>
    </lineage>
</organism>
<dbReference type="GO" id="GO:0030424">
    <property type="term" value="C:axon"/>
    <property type="evidence" value="ECO:0007669"/>
    <property type="project" value="TreeGrafter"/>
</dbReference>
<evidence type="ECO:0000256" key="1">
    <source>
        <dbReference type="ARBA" id="ARBA00004236"/>
    </source>
</evidence>
<keyword evidence="2" id="KW-1003">Cell membrane</keyword>
<evidence type="ECO:0000256" key="4">
    <source>
        <dbReference type="ARBA" id="ARBA00022737"/>
    </source>
</evidence>
<feature type="domain" description="Ig-like" evidence="9">
    <location>
        <begin position="1"/>
        <end position="83"/>
    </location>
</feature>
<gene>
    <name evidence="10" type="ORF">C0Q70_20542</name>
</gene>
<keyword evidence="3" id="KW-0732">Signal</keyword>
<evidence type="ECO:0000256" key="3">
    <source>
        <dbReference type="ARBA" id="ARBA00022729"/>
    </source>
</evidence>
<dbReference type="FunFam" id="2.60.40.10:FF:000328">
    <property type="entry name" value="CLUMA_CG000981, isoform A"/>
    <property type="match status" value="1"/>
</dbReference>
<proteinExistence type="predicted"/>
<dbReference type="Pfam" id="PF13927">
    <property type="entry name" value="Ig_3"/>
    <property type="match status" value="2"/>
</dbReference>
<dbReference type="STRING" id="400727.A0A2T7NFU9"/>
<dbReference type="GO" id="GO:0007156">
    <property type="term" value="P:homophilic cell adhesion via plasma membrane adhesion molecules"/>
    <property type="evidence" value="ECO:0007669"/>
    <property type="project" value="TreeGrafter"/>
</dbReference>
<dbReference type="InterPro" id="IPR036179">
    <property type="entry name" value="Ig-like_dom_sf"/>
</dbReference>
<protein>
    <recommendedName>
        <fullName evidence="9">Ig-like domain-containing protein</fullName>
    </recommendedName>
</protein>
<evidence type="ECO:0000256" key="8">
    <source>
        <dbReference type="ARBA" id="ARBA00023319"/>
    </source>
</evidence>
<dbReference type="InterPro" id="IPR007110">
    <property type="entry name" value="Ig-like_dom"/>
</dbReference>
<feature type="domain" description="Ig-like" evidence="9">
    <location>
        <begin position="94"/>
        <end position="189"/>
    </location>
</feature>
<dbReference type="InterPro" id="IPR050958">
    <property type="entry name" value="Cell_Adh-Cytoskel_Orgn"/>
</dbReference>
<dbReference type="GO" id="GO:0008046">
    <property type="term" value="F:axon guidance receptor activity"/>
    <property type="evidence" value="ECO:0007669"/>
    <property type="project" value="TreeGrafter"/>
</dbReference>
<dbReference type="PROSITE" id="PS50835">
    <property type="entry name" value="IG_LIKE"/>
    <property type="match status" value="2"/>
</dbReference>
<dbReference type="SMART" id="SM00408">
    <property type="entry name" value="IGc2"/>
    <property type="match status" value="2"/>
</dbReference>
<dbReference type="Gene3D" id="2.60.40.10">
    <property type="entry name" value="Immunoglobulins"/>
    <property type="match status" value="2"/>
</dbReference>
<dbReference type="GO" id="GO:0043025">
    <property type="term" value="C:neuronal cell body"/>
    <property type="evidence" value="ECO:0007669"/>
    <property type="project" value="TreeGrafter"/>
</dbReference>
<name>A0A2T7NFU9_POMCA</name>
<dbReference type="AlphaFoldDB" id="A0A2T7NFU9"/>
<evidence type="ECO:0000256" key="6">
    <source>
        <dbReference type="ARBA" id="ARBA00023157"/>
    </source>
</evidence>
<keyword evidence="4" id="KW-0677">Repeat</keyword>
<evidence type="ECO:0000313" key="11">
    <source>
        <dbReference type="Proteomes" id="UP000245119"/>
    </source>
</evidence>
<dbReference type="GO" id="GO:0050808">
    <property type="term" value="P:synapse organization"/>
    <property type="evidence" value="ECO:0007669"/>
    <property type="project" value="TreeGrafter"/>
</dbReference>
<comment type="caution">
    <text evidence="10">The sequence shown here is derived from an EMBL/GenBank/DDBJ whole genome shotgun (WGS) entry which is preliminary data.</text>
</comment>
<keyword evidence="6" id="KW-1015">Disulfide bond</keyword>
<evidence type="ECO:0000256" key="2">
    <source>
        <dbReference type="ARBA" id="ARBA00022475"/>
    </source>
</evidence>
<keyword evidence="7" id="KW-0325">Glycoprotein</keyword>
<keyword evidence="11" id="KW-1185">Reference proteome</keyword>
<keyword evidence="8" id="KW-0393">Immunoglobulin domain</keyword>
<dbReference type="InterPro" id="IPR013783">
    <property type="entry name" value="Ig-like_fold"/>
</dbReference>
<dbReference type="PANTHER" id="PTHR45080">
    <property type="entry name" value="CONTACTIN 5"/>
    <property type="match status" value="1"/>
</dbReference>
<dbReference type="OrthoDB" id="10012075at2759"/>
<keyword evidence="5" id="KW-0472">Membrane</keyword>
<dbReference type="InterPro" id="IPR003598">
    <property type="entry name" value="Ig_sub2"/>
</dbReference>
<dbReference type="SUPFAM" id="SSF48726">
    <property type="entry name" value="Immunoglobulin"/>
    <property type="match status" value="2"/>
</dbReference>
<evidence type="ECO:0000313" key="10">
    <source>
        <dbReference type="EMBL" id="PVD20048.1"/>
    </source>
</evidence>
<reference evidence="10 11" key="1">
    <citation type="submission" date="2018-04" db="EMBL/GenBank/DDBJ databases">
        <title>The genome of golden apple snail Pomacea canaliculata provides insight into stress tolerance and invasive adaptation.</title>
        <authorList>
            <person name="Liu C."/>
            <person name="Liu B."/>
            <person name="Ren Y."/>
            <person name="Zhang Y."/>
            <person name="Wang H."/>
            <person name="Li S."/>
            <person name="Jiang F."/>
            <person name="Yin L."/>
            <person name="Zhang G."/>
            <person name="Qian W."/>
            <person name="Fan W."/>
        </authorList>
    </citation>
    <scope>NUCLEOTIDE SEQUENCE [LARGE SCALE GENOMIC DNA]</scope>
    <source>
        <strain evidence="10">SZHN2017</strain>
        <tissue evidence="10">Muscle</tissue>
    </source>
</reference>
<dbReference type="SMART" id="SM00409">
    <property type="entry name" value="IG"/>
    <property type="match status" value="2"/>
</dbReference>
<evidence type="ECO:0000256" key="7">
    <source>
        <dbReference type="ARBA" id="ARBA00023180"/>
    </source>
</evidence>